<sequence length="81" mass="8337">MHGVGKVAPGVAWVQRAGGAALVPGARVWFCNRLTGEPPEGGGGRLPEGDGPAQEGRKAEQRPDGGVPRPQPQPVERHGAN</sequence>
<organism evidence="2 3">
    <name type="scientific">Chiloscyllium punctatum</name>
    <name type="common">Brownbanded bambooshark</name>
    <name type="synonym">Hemiscyllium punctatum</name>
    <dbReference type="NCBI Taxonomy" id="137246"/>
    <lineage>
        <taxon>Eukaryota</taxon>
        <taxon>Metazoa</taxon>
        <taxon>Chordata</taxon>
        <taxon>Craniata</taxon>
        <taxon>Vertebrata</taxon>
        <taxon>Chondrichthyes</taxon>
        <taxon>Elasmobranchii</taxon>
        <taxon>Galeomorphii</taxon>
        <taxon>Galeoidea</taxon>
        <taxon>Orectolobiformes</taxon>
        <taxon>Hemiscylliidae</taxon>
        <taxon>Chiloscyllium</taxon>
    </lineage>
</organism>
<feature type="region of interest" description="Disordered" evidence="1">
    <location>
        <begin position="33"/>
        <end position="81"/>
    </location>
</feature>
<dbReference type="Proteomes" id="UP000287033">
    <property type="component" value="Unassembled WGS sequence"/>
</dbReference>
<dbReference type="AlphaFoldDB" id="A0A401TMD7"/>
<keyword evidence="3" id="KW-1185">Reference proteome</keyword>
<gene>
    <name evidence="2" type="ORF">chiPu_0027802</name>
</gene>
<proteinExistence type="predicted"/>
<accession>A0A401TMD7</accession>
<evidence type="ECO:0000256" key="1">
    <source>
        <dbReference type="SAM" id="MobiDB-lite"/>
    </source>
</evidence>
<reference evidence="2 3" key="1">
    <citation type="journal article" date="2018" name="Nat. Ecol. Evol.">
        <title>Shark genomes provide insights into elasmobranch evolution and the origin of vertebrates.</title>
        <authorList>
            <person name="Hara Y"/>
            <person name="Yamaguchi K"/>
            <person name="Onimaru K"/>
            <person name="Kadota M"/>
            <person name="Koyanagi M"/>
            <person name="Keeley SD"/>
            <person name="Tatsumi K"/>
            <person name="Tanaka K"/>
            <person name="Motone F"/>
            <person name="Kageyama Y"/>
            <person name="Nozu R"/>
            <person name="Adachi N"/>
            <person name="Nishimura O"/>
            <person name="Nakagawa R"/>
            <person name="Tanegashima C"/>
            <person name="Kiyatake I"/>
            <person name="Matsumoto R"/>
            <person name="Murakumo K"/>
            <person name="Nishida K"/>
            <person name="Terakita A"/>
            <person name="Kuratani S"/>
            <person name="Sato K"/>
            <person name="Hyodo S Kuraku.S."/>
        </authorList>
    </citation>
    <scope>NUCLEOTIDE SEQUENCE [LARGE SCALE GENOMIC DNA]</scope>
</reference>
<dbReference type="EMBL" id="BEZZ01114300">
    <property type="protein sequence ID" value="GCC43783.1"/>
    <property type="molecule type" value="Genomic_DNA"/>
</dbReference>
<evidence type="ECO:0000313" key="2">
    <source>
        <dbReference type="EMBL" id="GCC43783.1"/>
    </source>
</evidence>
<comment type="caution">
    <text evidence="2">The sequence shown here is derived from an EMBL/GenBank/DDBJ whole genome shotgun (WGS) entry which is preliminary data.</text>
</comment>
<protein>
    <submittedName>
        <fullName evidence="2">Uncharacterized protein</fullName>
    </submittedName>
</protein>
<name>A0A401TMD7_CHIPU</name>
<evidence type="ECO:0000313" key="3">
    <source>
        <dbReference type="Proteomes" id="UP000287033"/>
    </source>
</evidence>